<organism evidence="3 4">
    <name type="scientific">Desulfosalsimonas propionicica</name>
    <dbReference type="NCBI Taxonomy" id="332175"/>
    <lineage>
        <taxon>Bacteria</taxon>
        <taxon>Pseudomonadati</taxon>
        <taxon>Thermodesulfobacteriota</taxon>
        <taxon>Desulfobacteria</taxon>
        <taxon>Desulfobacterales</taxon>
        <taxon>Desulfosalsimonadaceae</taxon>
        <taxon>Desulfosalsimonas</taxon>
    </lineage>
</organism>
<protein>
    <submittedName>
        <fullName evidence="3">Formylglycine-generating enzyme required for sulfatase activity</fullName>
    </submittedName>
</protein>
<keyword evidence="4" id="KW-1185">Reference proteome</keyword>
<dbReference type="InterPro" id="IPR016187">
    <property type="entry name" value="CTDL_fold"/>
</dbReference>
<evidence type="ECO:0000256" key="1">
    <source>
        <dbReference type="SAM" id="SignalP"/>
    </source>
</evidence>
<dbReference type="InterPro" id="IPR005532">
    <property type="entry name" value="SUMF_dom"/>
</dbReference>
<dbReference type="GO" id="GO:0120147">
    <property type="term" value="F:formylglycine-generating oxidase activity"/>
    <property type="evidence" value="ECO:0007669"/>
    <property type="project" value="TreeGrafter"/>
</dbReference>
<dbReference type="Pfam" id="PF03781">
    <property type="entry name" value="FGE-sulfatase"/>
    <property type="match status" value="1"/>
</dbReference>
<comment type="caution">
    <text evidence="3">The sequence shown here is derived from an EMBL/GenBank/DDBJ whole genome shotgun (WGS) entry which is preliminary data.</text>
</comment>
<feature type="domain" description="Sulfatase-modifying factor enzyme-like" evidence="2">
    <location>
        <begin position="37"/>
        <end position="266"/>
    </location>
</feature>
<feature type="signal peptide" evidence="1">
    <location>
        <begin position="1"/>
        <end position="25"/>
    </location>
</feature>
<dbReference type="RefSeq" id="WP_181550851.1">
    <property type="nucleotide sequence ID" value="NZ_JACDUS010000003.1"/>
</dbReference>
<dbReference type="Gene3D" id="3.90.1580.10">
    <property type="entry name" value="paralog of FGE (formylglycine-generating enzyme)"/>
    <property type="match status" value="1"/>
</dbReference>
<dbReference type="SUPFAM" id="SSF56436">
    <property type="entry name" value="C-type lectin-like"/>
    <property type="match status" value="1"/>
</dbReference>
<gene>
    <name evidence="3" type="ORF">HNR65_001525</name>
</gene>
<feature type="chain" id="PRO_5031146593" evidence="1">
    <location>
        <begin position="26"/>
        <end position="269"/>
    </location>
</feature>
<evidence type="ECO:0000259" key="2">
    <source>
        <dbReference type="Pfam" id="PF03781"/>
    </source>
</evidence>
<sequence>MRNLYFLISLTAVFALLSLSPSVRGAENVYQNRLGMEFIRIEPGRFMMGSPPDAPLRGKSEKPHKALISEPFYMQTTEVTIGQWQQVMGKKWLFPRKGPKNLPVTDVSWHDCKKFIKKLNRRTGQTYRLPTETQWEYACRAGTQTAFFWGDNIECTRAMYANSPIKSDQCVETVRSLGLKANRPAPVKSYEPNDWGLYDMHGNVWEWCRDCFDQYPLPEAPGTFECVRRIRRGGSWYSDPHSLRSANRAYAHPAAKFKTTGFRLVKEAD</sequence>
<evidence type="ECO:0000313" key="4">
    <source>
        <dbReference type="Proteomes" id="UP000525298"/>
    </source>
</evidence>
<accession>A0A7W0C8U9</accession>
<dbReference type="PANTHER" id="PTHR23150:SF19">
    <property type="entry name" value="FORMYLGLYCINE-GENERATING ENZYME"/>
    <property type="match status" value="1"/>
</dbReference>
<proteinExistence type="predicted"/>
<name>A0A7W0C8U9_9BACT</name>
<dbReference type="InterPro" id="IPR042095">
    <property type="entry name" value="SUMF_sf"/>
</dbReference>
<evidence type="ECO:0000313" key="3">
    <source>
        <dbReference type="EMBL" id="MBA2881199.1"/>
    </source>
</evidence>
<reference evidence="3 4" key="1">
    <citation type="submission" date="2020-07" db="EMBL/GenBank/DDBJ databases">
        <title>Genomic Encyclopedia of Type Strains, Phase IV (KMG-IV): sequencing the most valuable type-strain genomes for metagenomic binning, comparative biology and taxonomic classification.</title>
        <authorList>
            <person name="Goeker M."/>
        </authorList>
    </citation>
    <scope>NUCLEOTIDE SEQUENCE [LARGE SCALE GENOMIC DNA]</scope>
    <source>
        <strain evidence="3 4">DSM 17721</strain>
    </source>
</reference>
<dbReference type="EMBL" id="JACDUS010000003">
    <property type="protein sequence ID" value="MBA2881199.1"/>
    <property type="molecule type" value="Genomic_DNA"/>
</dbReference>
<dbReference type="AlphaFoldDB" id="A0A7W0C8U9"/>
<keyword evidence="1" id="KW-0732">Signal</keyword>
<dbReference type="PANTHER" id="PTHR23150">
    <property type="entry name" value="SULFATASE MODIFYING FACTOR 1, 2"/>
    <property type="match status" value="1"/>
</dbReference>
<dbReference type="InterPro" id="IPR051043">
    <property type="entry name" value="Sulfatase_Mod_Factor_Kinase"/>
</dbReference>
<dbReference type="Proteomes" id="UP000525298">
    <property type="component" value="Unassembled WGS sequence"/>
</dbReference>